<protein>
    <submittedName>
        <fullName evidence="6">UbiA prenyltransferase</fullName>
    </submittedName>
</protein>
<keyword evidence="4 5" id="KW-0472">Membrane</keyword>
<gene>
    <name evidence="6" type="ordered locus">Arcpr_1720</name>
</gene>
<dbReference type="AlphaFoldDB" id="D2RF71"/>
<evidence type="ECO:0000256" key="1">
    <source>
        <dbReference type="ARBA" id="ARBA00004651"/>
    </source>
</evidence>
<dbReference type="GO" id="GO:0005886">
    <property type="term" value="C:plasma membrane"/>
    <property type="evidence" value="ECO:0007669"/>
    <property type="project" value="UniProtKB-SubCell"/>
</dbReference>
<feature type="transmembrane region" description="Helical" evidence="5">
    <location>
        <begin position="12"/>
        <end position="31"/>
    </location>
</feature>
<evidence type="ECO:0000256" key="2">
    <source>
        <dbReference type="ARBA" id="ARBA00022692"/>
    </source>
</evidence>
<feature type="transmembrane region" description="Helical" evidence="5">
    <location>
        <begin position="135"/>
        <end position="152"/>
    </location>
</feature>
<dbReference type="GeneID" id="8740414"/>
<dbReference type="InterPro" id="IPR044878">
    <property type="entry name" value="UbiA_sf"/>
</dbReference>
<evidence type="ECO:0000256" key="5">
    <source>
        <dbReference type="SAM" id="Phobius"/>
    </source>
</evidence>
<dbReference type="Proteomes" id="UP000001901">
    <property type="component" value="Chromosome"/>
</dbReference>
<evidence type="ECO:0000313" key="7">
    <source>
        <dbReference type="Proteomes" id="UP000001901"/>
    </source>
</evidence>
<evidence type="ECO:0000256" key="4">
    <source>
        <dbReference type="ARBA" id="ARBA00023136"/>
    </source>
</evidence>
<sequence length="259" mass="28805">MGTNKFIDLLRMTRLWHGRAYIAIAVLGFLLGKDHGAILPFTVSTLLYVSFAFAINNCFDVETDMNGEKRYCNPVADGSITFKEGVAFSALLAISGILVAEFLPTNAFITYIVSTLLALIYSAPPRAKTKPPFDLITHGLFFGSLLFLFGLFSSNGDVGKFVPLALSIFFYSCFLELRNHIEDYESDLASNTTTSAVWLGKETAERIKWIFYAFHVASLIPYYPLTLLALFGLLEERIADMLTVAIYLTVAFRLAEVIV</sequence>
<keyword evidence="7" id="KW-1185">Reference proteome</keyword>
<evidence type="ECO:0000313" key="6">
    <source>
        <dbReference type="EMBL" id="ADB58765.1"/>
    </source>
</evidence>
<dbReference type="InterPro" id="IPR000537">
    <property type="entry name" value="UbiA_prenyltransferase"/>
</dbReference>
<proteinExistence type="predicted"/>
<dbReference type="HOGENOM" id="CLU_1060153_0_0_2"/>
<dbReference type="Gene3D" id="1.10.357.140">
    <property type="entry name" value="UbiA prenyltransferase"/>
    <property type="match status" value="1"/>
</dbReference>
<feature type="transmembrane region" description="Helical" evidence="5">
    <location>
        <begin position="238"/>
        <end position="255"/>
    </location>
</feature>
<dbReference type="OrthoDB" id="305381at2157"/>
<accession>D2RF71</accession>
<dbReference type="STRING" id="572546.Arcpr_1720"/>
<comment type="subcellular location">
    <subcellularLocation>
        <location evidence="1">Cell membrane</location>
        <topology evidence="1">Multi-pass membrane protein</topology>
    </subcellularLocation>
</comment>
<keyword evidence="2 5" id="KW-0812">Transmembrane</keyword>
<dbReference type="GO" id="GO:0016765">
    <property type="term" value="F:transferase activity, transferring alkyl or aryl (other than methyl) groups"/>
    <property type="evidence" value="ECO:0007669"/>
    <property type="project" value="InterPro"/>
</dbReference>
<dbReference type="PANTHER" id="PTHR42723">
    <property type="entry name" value="CHLOROPHYLL SYNTHASE"/>
    <property type="match status" value="1"/>
</dbReference>
<evidence type="ECO:0000256" key="3">
    <source>
        <dbReference type="ARBA" id="ARBA00022989"/>
    </source>
</evidence>
<keyword evidence="3 5" id="KW-1133">Transmembrane helix</keyword>
<feature type="transmembrane region" description="Helical" evidence="5">
    <location>
        <begin position="37"/>
        <end position="59"/>
    </location>
</feature>
<reference evidence="6 7" key="1">
    <citation type="journal article" date="2010" name="Stand. Genomic Sci.">
        <title>Complete genome sequence of Archaeoglobus profundus type strain (AV18).</title>
        <authorList>
            <person name="von Jan M."/>
            <person name="Lapidus A."/>
            <person name="Del Rio T.G."/>
            <person name="Copeland A."/>
            <person name="Tice H."/>
            <person name="Cheng J.F."/>
            <person name="Lucas S."/>
            <person name="Chen F."/>
            <person name="Nolan M."/>
            <person name="Goodwin L."/>
            <person name="Han C."/>
            <person name="Pitluck S."/>
            <person name="Liolios K."/>
            <person name="Ivanova N."/>
            <person name="Mavromatis K."/>
            <person name="Ovchinnikova G."/>
            <person name="Chertkov O."/>
            <person name="Pati A."/>
            <person name="Chen A."/>
            <person name="Palaniappan K."/>
            <person name="Land M."/>
            <person name="Hauser L."/>
            <person name="Chang Y.J."/>
            <person name="Jeffries C.D."/>
            <person name="Saunders E."/>
            <person name="Brettin T."/>
            <person name="Detter J.C."/>
            <person name="Chain P."/>
            <person name="Eichinger K."/>
            <person name="Huber H."/>
            <person name="Spring S."/>
            <person name="Rohde M."/>
            <person name="Goker M."/>
            <person name="Wirth R."/>
            <person name="Woyke T."/>
            <person name="Bristow J."/>
            <person name="Eisen J.A."/>
            <person name="Markowitz V."/>
            <person name="Hugenholtz P."/>
            <person name="Kyrpides N.C."/>
            <person name="Klenk H.P."/>
        </authorList>
    </citation>
    <scope>NUCLEOTIDE SEQUENCE [LARGE SCALE GENOMIC DNA]</scope>
    <source>
        <strain evidence="7">DSM 5631 / JCM 9629 / NBRC 100127 / Av18</strain>
    </source>
</reference>
<name>D2RF71_ARCPA</name>
<dbReference type="RefSeq" id="WP_012941100.1">
    <property type="nucleotide sequence ID" value="NC_013741.1"/>
</dbReference>
<dbReference type="PANTHER" id="PTHR42723:SF1">
    <property type="entry name" value="CHLOROPHYLL SYNTHASE, CHLOROPLASTIC"/>
    <property type="match status" value="1"/>
</dbReference>
<feature type="transmembrane region" description="Helical" evidence="5">
    <location>
        <begin position="106"/>
        <end position="123"/>
    </location>
</feature>
<dbReference type="eggNOG" id="arCOG00476">
    <property type="taxonomic scope" value="Archaea"/>
</dbReference>
<feature type="transmembrane region" description="Helical" evidence="5">
    <location>
        <begin position="209"/>
        <end position="232"/>
    </location>
</feature>
<organism evidence="6 7">
    <name type="scientific">Archaeoglobus profundus (strain DSM 5631 / JCM 9629 / NBRC 100127 / Av18)</name>
    <dbReference type="NCBI Taxonomy" id="572546"/>
    <lineage>
        <taxon>Archaea</taxon>
        <taxon>Methanobacteriati</taxon>
        <taxon>Methanobacteriota</taxon>
        <taxon>Archaeoglobi</taxon>
        <taxon>Archaeoglobales</taxon>
        <taxon>Archaeoglobaceae</taxon>
        <taxon>Archaeoglobus</taxon>
    </lineage>
</organism>
<dbReference type="PaxDb" id="572546-Arcpr_1720"/>
<dbReference type="EMBL" id="CP001857">
    <property type="protein sequence ID" value="ADB58765.1"/>
    <property type="molecule type" value="Genomic_DNA"/>
</dbReference>
<dbReference type="KEGG" id="apo:Arcpr_1720"/>
<dbReference type="InterPro" id="IPR050475">
    <property type="entry name" value="Prenyltransferase_related"/>
</dbReference>
<dbReference type="Pfam" id="PF01040">
    <property type="entry name" value="UbiA"/>
    <property type="match status" value="1"/>
</dbReference>